<dbReference type="Proteomes" id="UP000075230">
    <property type="component" value="Unassembled WGS sequence"/>
</dbReference>
<comment type="caution">
    <text evidence="1">The sequence shown here is derived from an EMBL/GenBank/DDBJ whole genome shotgun (WGS) entry which is preliminary data.</text>
</comment>
<accession>A0A146FY95</accession>
<reference evidence="2" key="2">
    <citation type="submission" date="2016-02" db="EMBL/GenBank/DDBJ databases">
        <title>Genome sequencing of Aspergillus luchuensis NBRC 4314.</title>
        <authorList>
            <person name="Yamada O."/>
        </authorList>
    </citation>
    <scope>NUCLEOTIDE SEQUENCE [LARGE SCALE GENOMIC DNA]</scope>
    <source>
        <strain evidence="2">RIB 2604</strain>
    </source>
</reference>
<dbReference type="EMBL" id="BCWF01000030">
    <property type="protein sequence ID" value="GAT29691.1"/>
    <property type="molecule type" value="Genomic_DNA"/>
</dbReference>
<dbReference type="AlphaFoldDB" id="A0A146FY95"/>
<reference evidence="1 2" key="1">
    <citation type="journal article" date="2016" name="DNA Res.">
        <title>Genome sequence of Aspergillus luchuensis NBRC 4314.</title>
        <authorList>
            <person name="Yamada O."/>
            <person name="Machida M."/>
            <person name="Hosoyama A."/>
            <person name="Goto M."/>
            <person name="Takahashi T."/>
            <person name="Futagami T."/>
            <person name="Yamagata Y."/>
            <person name="Takeuchi M."/>
            <person name="Kobayashi T."/>
            <person name="Koike H."/>
            <person name="Abe K."/>
            <person name="Asai K."/>
            <person name="Arita M."/>
            <person name="Fujita N."/>
            <person name="Fukuda K."/>
            <person name="Higa K."/>
            <person name="Horikawa H."/>
            <person name="Ishikawa T."/>
            <person name="Jinno K."/>
            <person name="Kato Y."/>
            <person name="Kirimura K."/>
            <person name="Mizutani O."/>
            <person name="Nakasone K."/>
            <person name="Sano M."/>
            <person name="Shiraishi Y."/>
            <person name="Tsukahara M."/>
            <person name="Gomi K."/>
        </authorList>
    </citation>
    <scope>NUCLEOTIDE SEQUENCE [LARGE SCALE GENOMIC DNA]</scope>
    <source>
        <strain evidence="1 2">RIB 2604</strain>
    </source>
</reference>
<organism evidence="1 2">
    <name type="scientific">Aspergillus kawachii</name>
    <name type="common">White koji mold</name>
    <name type="synonym">Aspergillus awamori var. kawachi</name>
    <dbReference type="NCBI Taxonomy" id="1069201"/>
    <lineage>
        <taxon>Eukaryota</taxon>
        <taxon>Fungi</taxon>
        <taxon>Dikarya</taxon>
        <taxon>Ascomycota</taxon>
        <taxon>Pezizomycotina</taxon>
        <taxon>Eurotiomycetes</taxon>
        <taxon>Eurotiomycetidae</taxon>
        <taxon>Eurotiales</taxon>
        <taxon>Aspergillaceae</taxon>
        <taxon>Aspergillus</taxon>
        <taxon>Aspergillus subgen. Circumdati</taxon>
    </lineage>
</organism>
<gene>
    <name evidence="1" type="ORF">RIB2604_03100240</name>
</gene>
<name>A0A146FY95_ASPKA</name>
<sequence>MSSIILTKHFGSSEDKHHLKHIDHSVGAVAAGPGLCSERATHKDTRWRIDNLIELHNRENYETEEA</sequence>
<protein>
    <submittedName>
        <fullName evidence="1">Polyketide synthase</fullName>
    </submittedName>
</protein>
<proteinExistence type="predicted"/>
<evidence type="ECO:0000313" key="1">
    <source>
        <dbReference type="EMBL" id="GAT29691.1"/>
    </source>
</evidence>
<evidence type="ECO:0000313" key="2">
    <source>
        <dbReference type="Proteomes" id="UP000075230"/>
    </source>
</evidence>